<dbReference type="EMBL" id="CAMPGE010010664">
    <property type="protein sequence ID" value="CAI2369512.1"/>
    <property type="molecule type" value="Genomic_DNA"/>
</dbReference>
<comment type="caution">
    <text evidence="5">The sequence shown here is derived from an EMBL/GenBank/DDBJ whole genome shotgun (WGS) entry which is preliminary data.</text>
</comment>
<dbReference type="SUPFAM" id="SSF50978">
    <property type="entry name" value="WD40 repeat-like"/>
    <property type="match status" value="1"/>
</dbReference>
<evidence type="ECO:0000256" key="2">
    <source>
        <dbReference type="ARBA" id="ARBA00022574"/>
    </source>
</evidence>
<protein>
    <submittedName>
        <fullName evidence="5">Uncharacterized protein</fullName>
    </submittedName>
</protein>
<gene>
    <name evidence="5" type="ORF">ECRASSUSDP1_LOCUS10813</name>
</gene>
<organism evidence="5 6">
    <name type="scientific">Euplotes crassus</name>
    <dbReference type="NCBI Taxonomy" id="5936"/>
    <lineage>
        <taxon>Eukaryota</taxon>
        <taxon>Sar</taxon>
        <taxon>Alveolata</taxon>
        <taxon>Ciliophora</taxon>
        <taxon>Intramacronucleata</taxon>
        <taxon>Spirotrichea</taxon>
        <taxon>Hypotrichia</taxon>
        <taxon>Euplotida</taxon>
        <taxon>Euplotidae</taxon>
        <taxon>Moneuplotes</taxon>
    </lineage>
</organism>
<dbReference type="Gene3D" id="2.130.10.10">
    <property type="entry name" value="YVTN repeat-like/Quinoprotein amine dehydrogenase"/>
    <property type="match status" value="2"/>
</dbReference>
<dbReference type="GO" id="GO:0005737">
    <property type="term" value="C:cytoplasm"/>
    <property type="evidence" value="ECO:0007669"/>
    <property type="project" value="TreeGrafter"/>
</dbReference>
<dbReference type="PROSITE" id="PS50082">
    <property type="entry name" value="WD_REPEATS_2"/>
    <property type="match status" value="1"/>
</dbReference>
<dbReference type="InterPro" id="IPR001680">
    <property type="entry name" value="WD40_rpt"/>
</dbReference>
<dbReference type="GO" id="GO:0010992">
    <property type="term" value="P:ubiquitin recycling"/>
    <property type="evidence" value="ECO:0007669"/>
    <property type="project" value="TreeGrafter"/>
</dbReference>
<dbReference type="InterPro" id="IPR036322">
    <property type="entry name" value="WD40_repeat_dom_sf"/>
</dbReference>
<dbReference type="PANTHER" id="PTHR19849:SF0">
    <property type="entry name" value="PHOSPHOLIPASE A-2-ACTIVATING PROTEIN"/>
    <property type="match status" value="1"/>
</dbReference>
<feature type="repeat" description="WD" evidence="4">
    <location>
        <begin position="110"/>
        <end position="150"/>
    </location>
</feature>
<dbReference type="GO" id="GO:0043161">
    <property type="term" value="P:proteasome-mediated ubiquitin-dependent protein catabolic process"/>
    <property type="evidence" value="ECO:0007669"/>
    <property type="project" value="TreeGrafter"/>
</dbReference>
<accession>A0AAD1UIS9</accession>
<dbReference type="InterPro" id="IPR015943">
    <property type="entry name" value="WD40/YVTN_repeat-like_dom_sf"/>
</dbReference>
<keyword evidence="1" id="KW-0963">Cytoplasm</keyword>
<dbReference type="Pfam" id="PF00400">
    <property type="entry name" value="WD40"/>
    <property type="match status" value="2"/>
</dbReference>
<dbReference type="Proteomes" id="UP001295684">
    <property type="component" value="Unassembled WGS sequence"/>
</dbReference>
<dbReference type="GO" id="GO:0043130">
    <property type="term" value="F:ubiquitin binding"/>
    <property type="evidence" value="ECO:0007669"/>
    <property type="project" value="TreeGrafter"/>
</dbReference>
<dbReference type="GO" id="GO:0005634">
    <property type="term" value="C:nucleus"/>
    <property type="evidence" value="ECO:0007669"/>
    <property type="project" value="TreeGrafter"/>
</dbReference>
<keyword evidence="6" id="KW-1185">Reference proteome</keyword>
<dbReference type="SMART" id="SM00320">
    <property type="entry name" value="WD40"/>
    <property type="match status" value="4"/>
</dbReference>
<dbReference type="PANTHER" id="PTHR19849">
    <property type="entry name" value="PHOSPHOLIPASE A-2-ACTIVATING PROTEIN"/>
    <property type="match status" value="1"/>
</dbReference>
<name>A0AAD1UIS9_EUPCR</name>
<evidence type="ECO:0000256" key="3">
    <source>
        <dbReference type="ARBA" id="ARBA00022737"/>
    </source>
</evidence>
<evidence type="ECO:0000256" key="4">
    <source>
        <dbReference type="PROSITE-ProRule" id="PRU00221"/>
    </source>
</evidence>
<evidence type="ECO:0000256" key="1">
    <source>
        <dbReference type="ARBA" id="ARBA00022490"/>
    </source>
</evidence>
<sequence length="451" mass="50502">MGANCSTCSCSRERKGGIALSSLSEEHIKEYLRQDMELEEVETLDLCGIPMKAREVTQILSFAYPADDVLYCLTRMSKSSLSFLSKNRTDIIEVCRESDEKIKIEETKMVEEHEAGVNQIIHLNSTELATASHDFTIKVWDKKKLKCNQTIQSETCNCFCTTGFRGKYLMAGYPNGDIFVYSSRKKTKIGTVNSAHNHLIRNMFSLTRLMHSYFCSIDVCGIIKVWQSLPQPKECMEINLDSGIAYNCTIELTSLLPPDKTGLLPEIGAIACALKSLVIHIILIDPTENFYKIYKTLEISQKPSSMVELNGGLLGVGVGSLQSPSKIELWSYVYGTKIGVINAHDDMIDSMILLNTGFESAIRANFKSVISSRKQLFQSTLLTSGRDKKLKIFNLYPGSKEDESYCICEFPCNHTDYVRSILQTGSTTFASASEDKSIRFYSIGFRDGLNC</sequence>
<proteinExistence type="predicted"/>
<evidence type="ECO:0000313" key="5">
    <source>
        <dbReference type="EMBL" id="CAI2369512.1"/>
    </source>
</evidence>
<keyword evidence="3" id="KW-0677">Repeat</keyword>
<keyword evidence="2 4" id="KW-0853">WD repeat</keyword>
<evidence type="ECO:0000313" key="6">
    <source>
        <dbReference type="Proteomes" id="UP001295684"/>
    </source>
</evidence>
<reference evidence="5" key="1">
    <citation type="submission" date="2023-07" db="EMBL/GenBank/DDBJ databases">
        <authorList>
            <consortium name="AG Swart"/>
            <person name="Singh M."/>
            <person name="Singh A."/>
            <person name="Seah K."/>
            <person name="Emmerich C."/>
        </authorList>
    </citation>
    <scope>NUCLEOTIDE SEQUENCE</scope>
    <source>
        <strain evidence="5">DP1</strain>
    </source>
</reference>
<dbReference type="AlphaFoldDB" id="A0AAD1UIS9"/>